<gene>
    <name evidence="1" type="ORF">M9H77_15830</name>
</gene>
<reference evidence="2" key="1">
    <citation type="journal article" date="2023" name="Nat. Plants">
        <title>Single-cell RNA sequencing provides a high-resolution roadmap for understanding the multicellular compartmentation of specialized metabolism.</title>
        <authorList>
            <person name="Sun S."/>
            <person name="Shen X."/>
            <person name="Li Y."/>
            <person name="Li Y."/>
            <person name="Wang S."/>
            <person name="Li R."/>
            <person name="Zhang H."/>
            <person name="Shen G."/>
            <person name="Guo B."/>
            <person name="Wei J."/>
            <person name="Xu J."/>
            <person name="St-Pierre B."/>
            <person name="Chen S."/>
            <person name="Sun C."/>
        </authorList>
    </citation>
    <scope>NUCLEOTIDE SEQUENCE [LARGE SCALE GENOMIC DNA]</scope>
</reference>
<proteinExistence type="predicted"/>
<protein>
    <submittedName>
        <fullName evidence="1">Uncharacterized protein</fullName>
    </submittedName>
</protein>
<name>A0ACC0AZR9_CATRO</name>
<organism evidence="1 2">
    <name type="scientific">Catharanthus roseus</name>
    <name type="common">Madagascar periwinkle</name>
    <name type="synonym">Vinca rosea</name>
    <dbReference type="NCBI Taxonomy" id="4058"/>
    <lineage>
        <taxon>Eukaryota</taxon>
        <taxon>Viridiplantae</taxon>
        <taxon>Streptophyta</taxon>
        <taxon>Embryophyta</taxon>
        <taxon>Tracheophyta</taxon>
        <taxon>Spermatophyta</taxon>
        <taxon>Magnoliopsida</taxon>
        <taxon>eudicotyledons</taxon>
        <taxon>Gunneridae</taxon>
        <taxon>Pentapetalae</taxon>
        <taxon>asterids</taxon>
        <taxon>lamiids</taxon>
        <taxon>Gentianales</taxon>
        <taxon>Apocynaceae</taxon>
        <taxon>Rauvolfioideae</taxon>
        <taxon>Vinceae</taxon>
        <taxon>Catharanthinae</taxon>
        <taxon>Catharanthus</taxon>
    </lineage>
</organism>
<dbReference type="EMBL" id="CM044704">
    <property type="protein sequence ID" value="KAI5665977.1"/>
    <property type="molecule type" value="Genomic_DNA"/>
</dbReference>
<keyword evidence="2" id="KW-1185">Reference proteome</keyword>
<sequence>MNFALAKTIKQKIPSLYLSFHSLSDPYTQLIEAYSRDRALRSGQALHARLIINGLSKRSHFASKLIAFYVECKQLPNAHKLFDKIPTSNIRRWVVLIGSCARHGFYQEAMDAFFQLQRKPVKPNKFMVPSVLKACGHLSARRTGEEIHTVALKFAFESDAFVTSALIDMYSKCGEIERARRVFDGMAHKDLVALNAMVLGYVQHGHVKEALSLVPEMILSGIKPNVVTWNTLIAGFSQENDEIMVRETFRLMGENGIEPDVISWTSVLTGLVQNFRNKKAFDTFKQMLEAGFFPTTATISGLLPACASVADLRHGKEIHGYAVVMGMEKDVFVRSALIDMYAKCGCLNQAWALFCNMPDRNTVTWNAMIFGYANNGHGNEAIALFNQMVEEDERKLNHLTFTAVLTACSHAGMVDLGESLFQLMQKRYGIEPRLEHYACMVDLLGRAGKLMEAYDFVQRMPIEPDLFVWGSLLGACRQHGRVDLAEIAASKVAKLEPESPGCSLLLSNLYSDSNSWGKAVRQKKMMVKMGLNKLPGCSWIESV</sequence>
<accession>A0ACC0AZR9</accession>
<comment type="caution">
    <text evidence="1">The sequence shown here is derived from an EMBL/GenBank/DDBJ whole genome shotgun (WGS) entry which is preliminary data.</text>
</comment>
<evidence type="ECO:0000313" key="2">
    <source>
        <dbReference type="Proteomes" id="UP001060085"/>
    </source>
</evidence>
<dbReference type="Proteomes" id="UP001060085">
    <property type="component" value="Linkage Group LG04"/>
</dbReference>
<evidence type="ECO:0000313" key="1">
    <source>
        <dbReference type="EMBL" id="KAI5665977.1"/>
    </source>
</evidence>